<dbReference type="PANTHER" id="PTHR43072:SF23">
    <property type="entry name" value="UPF0039 PROTEIN C11D3.02C"/>
    <property type="match status" value="1"/>
</dbReference>
<gene>
    <name evidence="4" type="ORF">FHX42_004177</name>
</gene>
<sequence>MPYGHRLATAEDLPAIVDIYNSAIPNRTSTCDLEPVSVASRQEWFDTSRPDHRPIWVGHETGSPRTVTGYLSFEPFLNGRRGYDVTADLAVYLHPDHRGRGQGAHLLGEAIAHAPKLGVRTLATTILAGNETSIGLFLAHGFREWGRLPGVADLDGVIQDVVLVGRPVGDTAR</sequence>
<feature type="domain" description="N-acetyltransferase" evidence="3">
    <location>
        <begin position="3"/>
        <end position="169"/>
    </location>
</feature>
<evidence type="ECO:0000259" key="3">
    <source>
        <dbReference type="PROSITE" id="PS51186"/>
    </source>
</evidence>
<comment type="caution">
    <text evidence="4">The sequence shown here is derived from an EMBL/GenBank/DDBJ whole genome shotgun (WGS) entry which is preliminary data.</text>
</comment>
<dbReference type="CDD" id="cd04301">
    <property type="entry name" value="NAT_SF"/>
    <property type="match status" value="1"/>
</dbReference>
<dbReference type="PANTHER" id="PTHR43072">
    <property type="entry name" value="N-ACETYLTRANSFERASE"/>
    <property type="match status" value="1"/>
</dbReference>
<dbReference type="Pfam" id="PF00583">
    <property type="entry name" value="Acetyltransf_1"/>
    <property type="match status" value="1"/>
</dbReference>
<evidence type="ECO:0000313" key="4">
    <source>
        <dbReference type="EMBL" id="MBA8826798.1"/>
    </source>
</evidence>
<dbReference type="EMBL" id="JACGWZ010000006">
    <property type="protein sequence ID" value="MBA8826798.1"/>
    <property type="molecule type" value="Genomic_DNA"/>
</dbReference>
<keyword evidence="1 4" id="KW-0808">Transferase</keyword>
<dbReference type="RefSeq" id="WP_182545990.1">
    <property type="nucleotide sequence ID" value="NZ_JACGWZ010000006.1"/>
</dbReference>
<evidence type="ECO:0000313" key="5">
    <source>
        <dbReference type="Proteomes" id="UP000569329"/>
    </source>
</evidence>
<dbReference type="PROSITE" id="PS51186">
    <property type="entry name" value="GNAT"/>
    <property type="match status" value="1"/>
</dbReference>
<name>A0A839E7E6_9PSEU</name>
<dbReference type="Proteomes" id="UP000569329">
    <property type="component" value="Unassembled WGS sequence"/>
</dbReference>
<protein>
    <submittedName>
        <fullName evidence="4">Phosphinothricin acetyltransferase</fullName>
        <ecNumber evidence="4">2.3.1.183</ecNumber>
    </submittedName>
</protein>
<evidence type="ECO:0000256" key="1">
    <source>
        <dbReference type="ARBA" id="ARBA00022679"/>
    </source>
</evidence>
<keyword evidence="2 4" id="KW-0012">Acyltransferase</keyword>
<dbReference type="InterPro" id="IPR016181">
    <property type="entry name" value="Acyl_CoA_acyltransferase"/>
</dbReference>
<keyword evidence="5" id="KW-1185">Reference proteome</keyword>
<proteinExistence type="predicted"/>
<dbReference type="InterPro" id="IPR000182">
    <property type="entry name" value="GNAT_dom"/>
</dbReference>
<reference evidence="4 5" key="1">
    <citation type="submission" date="2020-07" db="EMBL/GenBank/DDBJ databases">
        <title>Sequencing the genomes of 1000 actinobacteria strains.</title>
        <authorList>
            <person name="Klenk H.-P."/>
        </authorList>
    </citation>
    <scope>NUCLEOTIDE SEQUENCE [LARGE SCALE GENOMIC DNA]</scope>
    <source>
        <strain evidence="4 5">DSM 45975</strain>
    </source>
</reference>
<accession>A0A839E7E6</accession>
<dbReference type="GO" id="GO:0102971">
    <property type="term" value="F:phosphinothricin N-acetyltransferase activity"/>
    <property type="evidence" value="ECO:0007669"/>
    <property type="project" value="UniProtKB-EC"/>
</dbReference>
<dbReference type="AlphaFoldDB" id="A0A839E7E6"/>
<organism evidence="4 5">
    <name type="scientific">Halosaccharopolyspora lacisalsi</name>
    <dbReference type="NCBI Taxonomy" id="1000566"/>
    <lineage>
        <taxon>Bacteria</taxon>
        <taxon>Bacillati</taxon>
        <taxon>Actinomycetota</taxon>
        <taxon>Actinomycetes</taxon>
        <taxon>Pseudonocardiales</taxon>
        <taxon>Pseudonocardiaceae</taxon>
        <taxon>Halosaccharopolyspora</taxon>
    </lineage>
</organism>
<evidence type="ECO:0000256" key="2">
    <source>
        <dbReference type="ARBA" id="ARBA00023315"/>
    </source>
</evidence>
<dbReference type="SUPFAM" id="SSF55729">
    <property type="entry name" value="Acyl-CoA N-acyltransferases (Nat)"/>
    <property type="match status" value="1"/>
</dbReference>
<dbReference type="EC" id="2.3.1.183" evidence="4"/>
<dbReference type="Gene3D" id="3.40.630.30">
    <property type="match status" value="1"/>
</dbReference>